<comment type="caution">
    <text evidence="1">The sequence shown here is derived from an EMBL/GenBank/DDBJ whole genome shotgun (WGS) entry which is preliminary data.</text>
</comment>
<organism evidence="1">
    <name type="scientific">marine sediment metagenome</name>
    <dbReference type="NCBI Taxonomy" id="412755"/>
    <lineage>
        <taxon>unclassified sequences</taxon>
        <taxon>metagenomes</taxon>
        <taxon>ecological metagenomes</taxon>
    </lineage>
</organism>
<gene>
    <name evidence="1" type="ORF">LCGC14_1311360</name>
</gene>
<protein>
    <submittedName>
        <fullName evidence="1">Uncharacterized protein</fullName>
    </submittedName>
</protein>
<dbReference type="AlphaFoldDB" id="A0A0F9L7B1"/>
<evidence type="ECO:0000313" key="1">
    <source>
        <dbReference type="EMBL" id="KKM83251.1"/>
    </source>
</evidence>
<reference evidence="1" key="1">
    <citation type="journal article" date="2015" name="Nature">
        <title>Complex archaea that bridge the gap between prokaryotes and eukaryotes.</title>
        <authorList>
            <person name="Spang A."/>
            <person name="Saw J.H."/>
            <person name="Jorgensen S.L."/>
            <person name="Zaremba-Niedzwiedzka K."/>
            <person name="Martijn J."/>
            <person name="Lind A.E."/>
            <person name="van Eijk R."/>
            <person name="Schleper C."/>
            <person name="Guy L."/>
            <person name="Ettema T.J."/>
        </authorList>
    </citation>
    <scope>NUCLEOTIDE SEQUENCE</scope>
</reference>
<name>A0A0F9L7B1_9ZZZZ</name>
<proteinExistence type="predicted"/>
<sequence>MANFEENSGDILKMVSMLERHLIKGGTFNSTSIPSLEQAEEALSEAEAEMFAWLAGGGFSISIADYPVAAKKYLAWFAALGTAYRLELSHPGIQSSPRGSSRWQVLKGQYETLQKVCEGLVLDRLGVVRNRGTLSVITGVSHDDKEILSTDTDAVQPAFVRDIFRHPGRMRSSQVIKELP</sequence>
<dbReference type="EMBL" id="LAZR01007743">
    <property type="protein sequence ID" value="KKM83251.1"/>
    <property type="molecule type" value="Genomic_DNA"/>
</dbReference>
<accession>A0A0F9L7B1</accession>